<gene>
    <name evidence="2" type="ORF">CAEBREN_12127</name>
</gene>
<dbReference type="Proteomes" id="UP000008068">
    <property type="component" value="Unassembled WGS sequence"/>
</dbReference>
<feature type="compositionally biased region" description="Polar residues" evidence="1">
    <location>
        <begin position="611"/>
        <end position="657"/>
    </location>
</feature>
<protein>
    <submittedName>
        <fullName evidence="2">Uncharacterized protein</fullName>
    </submittedName>
</protein>
<dbReference type="HOGENOM" id="CLU_347895_0_0_1"/>
<feature type="region of interest" description="Disordered" evidence="1">
    <location>
        <begin position="80"/>
        <end position="115"/>
    </location>
</feature>
<feature type="region of interest" description="Disordered" evidence="1">
    <location>
        <begin position="245"/>
        <end position="274"/>
    </location>
</feature>
<proteinExistence type="predicted"/>
<organism evidence="3">
    <name type="scientific">Caenorhabditis brenneri</name>
    <name type="common">Nematode worm</name>
    <dbReference type="NCBI Taxonomy" id="135651"/>
    <lineage>
        <taxon>Eukaryota</taxon>
        <taxon>Metazoa</taxon>
        <taxon>Ecdysozoa</taxon>
        <taxon>Nematoda</taxon>
        <taxon>Chromadorea</taxon>
        <taxon>Rhabditida</taxon>
        <taxon>Rhabditina</taxon>
        <taxon>Rhabditomorpha</taxon>
        <taxon>Rhabditoidea</taxon>
        <taxon>Rhabditidae</taxon>
        <taxon>Peloderinae</taxon>
        <taxon>Caenorhabditis</taxon>
    </lineage>
</organism>
<reference evidence="3" key="1">
    <citation type="submission" date="2011-07" db="EMBL/GenBank/DDBJ databases">
        <authorList>
            <consortium name="Caenorhabditis brenneri Sequencing and Analysis Consortium"/>
            <person name="Wilson R.K."/>
        </authorList>
    </citation>
    <scope>NUCLEOTIDE SEQUENCE [LARGE SCALE GENOMIC DNA]</scope>
    <source>
        <strain evidence="3">PB2801</strain>
    </source>
</reference>
<feature type="compositionally biased region" description="Polar residues" evidence="1">
    <location>
        <begin position="401"/>
        <end position="436"/>
    </location>
</feature>
<feature type="region of interest" description="Disordered" evidence="1">
    <location>
        <begin position="595"/>
        <end position="657"/>
    </location>
</feature>
<feature type="compositionally biased region" description="Polar residues" evidence="1">
    <location>
        <begin position="83"/>
        <end position="103"/>
    </location>
</feature>
<feature type="region of interest" description="Disordered" evidence="1">
    <location>
        <begin position="296"/>
        <end position="360"/>
    </location>
</feature>
<evidence type="ECO:0000313" key="3">
    <source>
        <dbReference type="Proteomes" id="UP000008068"/>
    </source>
</evidence>
<evidence type="ECO:0000313" key="2">
    <source>
        <dbReference type="EMBL" id="EGT59359.1"/>
    </source>
</evidence>
<feature type="region of interest" description="Disordered" evidence="1">
    <location>
        <begin position="400"/>
        <end position="472"/>
    </location>
</feature>
<feature type="region of interest" description="Disordered" evidence="1">
    <location>
        <begin position="1"/>
        <end position="25"/>
    </location>
</feature>
<feature type="region of interest" description="Disordered" evidence="1">
    <location>
        <begin position="172"/>
        <end position="233"/>
    </location>
</feature>
<name>G0MI28_CAEBE</name>
<keyword evidence="3" id="KW-1185">Reference proteome</keyword>
<evidence type="ECO:0000256" key="1">
    <source>
        <dbReference type="SAM" id="MobiDB-lite"/>
    </source>
</evidence>
<accession>G0MI28</accession>
<feature type="compositionally biased region" description="Polar residues" evidence="1">
    <location>
        <begin position="308"/>
        <end position="342"/>
    </location>
</feature>
<dbReference type="EMBL" id="GL379795">
    <property type="protein sequence ID" value="EGT59359.1"/>
    <property type="molecule type" value="Genomic_DNA"/>
</dbReference>
<sequence length="811" mass="91118">MSYGNQHFTNSHHVVPNGQQYNQPEQNRMNIGQNQMSSQFGSNNFRHPYPSAATPSNPMAQNFLNQRNNQMMDNSRLHHQTSHAHNTNTAVPPQYHQGYTPSASEHYHHNNNLNRQNNIMDKSETVNHNHSSKRNESTVNLQNQNMNGSQTVNAINSYSGNTAVAPLPTTIRHTEPLPHVNGTWYPPPQTTEVPTNDTQQKQTEPRVVASIDASTEDNKKRNSRPEIQSGQNEIVKVVPLSSHQYPNLISDSSEGNDQGSEGSQASNNGRSQQNQNVQITVTSLSHTAIHGAHRTNIVQRGPSEMPKLQQQNKSYRSNNLESHNQSAQQAIVQPSNGSNANFDRTHHHQSHAIHSGHAAVKPAEPAPYRLTHSSDNPGQNQNGFLVQPVRTRRNFVDNLGVDNSQTLSHPFSGTSQQSNGGNRSGVNQTSFPSNHAPNPEIKHNDYRSAHMPGGIPIRENDQRGVPNNDHNWKQPNPHQQMANHGVNHARTHNQQAQEQMQHFRQQRVSQNMMMMQKEEQQRNAFNAASSSQAPINGSTALDPHLAEQRRQKAIYEEHLRSIPSEPPMLQVGINNMGGMTGRVNNNLTNWTAHFSQQSDRIEPRHRFSPYNKDSSTSDYSQRRPSPSANVFNRDSQPITSANGRMNGQAVTSQEQTFSSTQEYLTYLNQQAEEGRRQRMLTPLPMNTEQQASKNDEDGEIEFLFEKKGLPLSADSIAQQQHHNALGAFQNNGLNFNQFPNAMNSEQQALQQQHQHQQLHANGAYGNGNQYQNPNQNHLMPQQHLNVPQAAVQYQQPFGMQKVEPALLNLQF</sequence>
<dbReference type="AlphaFoldDB" id="G0MI28"/>
<dbReference type="InParanoid" id="G0MI28"/>
<feature type="compositionally biased region" description="Polar residues" evidence="1">
    <location>
        <begin position="190"/>
        <end position="202"/>
    </location>
</feature>